<evidence type="ECO:0000256" key="1">
    <source>
        <dbReference type="SAM" id="Phobius"/>
    </source>
</evidence>
<organism evidence="2 3">
    <name type="scientific">Canavalia gladiata</name>
    <name type="common">Sword bean</name>
    <name type="synonym">Dolichos gladiatus</name>
    <dbReference type="NCBI Taxonomy" id="3824"/>
    <lineage>
        <taxon>Eukaryota</taxon>
        <taxon>Viridiplantae</taxon>
        <taxon>Streptophyta</taxon>
        <taxon>Embryophyta</taxon>
        <taxon>Tracheophyta</taxon>
        <taxon>Spermatophyta</taxon>
        <taxon>Magnoliopsida</taxon>
        <taxon>eudicotyledons</taxon>
        <taxon>Gunneridae</taxon>
        <taxon>Pentapetalae</taxon>
        <taxon>rosids</taxon>
        <taxon>fabids</taxon>
        <taxon>Fabales</taxon>
        <taxon>Fabaceae</taxon>
        <taxon>Papilionoideae</taxon>
        <taxon>50 kb inversion clade</taxon>
        <taxon>NPAAA clade</taxon>
        <taxon>indigoferoid/millettioid clade</taxon>
        <taxon>Phaseoleae</taxon>
        <taxon>Canavalia</taxon>
    </lineage>
</organism>
<keyword evidence="1" id="KW-1133">Transmembrane helix</keyword>
<sequence>MGVSIMKVEVSPNLSYGVVHVVLILPHAHYVGEAVSWVPLMFPSWIRYPNSDCSLHCSSLPQHNTNIRNLITMHAHMHLFITLILNLLVFSSLFVIMYHQVYEMQEWPNPCNPNFLIRS</sequence>
<name>A0AAN9MRN5_CANGL</name>
<dbReference type="AlphaFoldDB" id="A0AAN9MRN5"/>
<keyword evidence="1" id="KW-0812">Transmembrane</keyword>
<feature type="transmembrane region" description="Helical" evidence="1">
    <location>
        <begin position="77"/>
        <end position="98"/>
    </location>
</feature>
<comment type="caution">
    <text evidence="2">The sequence shown here is derived from an EMBL/GenBank/DDBJ whole genome shotgun (WGS) entry which is preliminary data.</text>
</comment>
<accession>A0AAN9MRN5</accession>
<keyword evidence="3" id="KW-1185">Reference proteome</keyword>
<gene>
    <name evidence="2" type="ORF">VNO77_01311</name>
</gene>
<reference evidence="2 3" key="1">
    <citation type="submission" date="2024-01" db="EMBL/GenBank/DDBJ databases">
        <title>The genomes of 5 underutilized Papilionoideae crops provide insights into root nodulation and disease resistanc.</title>
        <authorList>
            <person name="Jiang F."/>
        </authorList>
    </citation>
    <scope>NUCLEOTIDE SEQUENCE [LARGE SCALE GENOMIC DNA]</scope>
    <source>
        <strain evidence="2">LVBAO_FW01</strain>
        <tissue evidence="2">Leaves</tissue>
    </source>
</reference>
<protein>
    <submittedName>
        <fullName evidence="2">Uncharacterized protein</fullName>
    </submittedName>
</protein>
<evidence type="ECO:0000313" key="3">
    <source>
        <dbReference type="Proteomes" id="UP001367508"/>
    </source>
</evidence>
<dbReference type="Proteomes" id="UP001367508">
    <property type="component" value="Unassembled WGS sequence"/>
</dbReference>
<proteinExistence type="predicted"/>
<keyword evidence="1" id="KW-0472">Membrane</keyword>
<dbReference type="EMBL" id="JAYMYQ010000001">
    <property type="protein sequence ID" value="KAK7359356.1"/>
    <property type="molecule type" value="Genomic_DNA"/>
</dbReference>
<evidence type="ECO:0000313" key="2">
    <source>
        <dbReference type="EMBL" id="KAK7359356.1"/>
    </source>
</evidence>